<evidence type="ECO:0008006" key="11">
    <source>
        <dbReference type="Google" id="ProtNLM"/>
    </source>
</evidence>
<keyword evidence="7 8" id="KW-0472">Membrane</keyword>
<comment type="similarity">
    <text evidence="2">Belongs to the CorA metal ion transporter (MIT) (TC 1.A.35) family.</text>
</comment>
<evidence type="ECO:0000256" key="3">
    <source>
        <dbReference type="ARBA" id="ARBA00022448"/>
    </source>
</evidence>
<dbReference type="Gene3D" id="3.30.460.20">
    <property type="entry name" value="CorA soluble domain-like"/>
    <property type="match status" value="1"/>
</dbReference>
<dbReference type="EMBL" id="JAMXLR010000009">
    <property type="protein sequence ID" value="MCO6042764.1"/>
    <property type="molecule type" value="Genomic_DNA"/>
</dbReference>
<evidence type="ECO:0000256" key="6">
    <source>
        <dbReference type="ARBA" id="ARBA00022989"/>
    </source>
</evidence>
<dbReference type="InterPro" id="IPR045861">
    <property type="entry name" value="CorA_cytoplasmic_dom"/>
</dbReference>
<organism evidence="9 10">
    <name type="scientific">Aeoliella straminimaris</name>
    <dbReference type="NCBI Taxonomy" id="2954799"/>
    <lineage>
        <taxon>Bacteria</taxon>
        <taxon>Pseudomonadati</taxon>
        <taxon>Planctomycetota</taxon>
        <taxon>Planctomycetia</taxon>
        <taxon>Pirellulales</taxon>
        <taxon>Lacipirellulaceae</taxon>
        <taxon>Aeoliella</taxon>
    </lineage>
</organism>
<dbReference type="RefSeq" id="WP_252850864.1">
    <property type="nucleotide sequence ID" value="NZ_JAMXLR010000009.1"/>
</dbReference>
<keyword evidence="3" id="KW-0813">Transport</keyword>
<keyword evidence="5 8" id="KW-0812">Transmembrane</keyword>
<evidence type="ECO:0000256" key="4">
    <source>
        <dbReference type="ARBA" id="ARBA00022475"/>
    </source>
</evidence>
<feature type="transmembrane region" description="Helical" evidence="8">
    <location>
        <begin position="262"/>
        <end position="282"/>
    </location>
</feature>
<protein>
    <recommendedName>
        <fullName evidence="11">Magnesium transporter</fullName>
    </recommendedName>
</protein>
<dbReference type="SUPFAM" id="SSF144083">
    <property type="entry name" value="Magnesium transport protein CorA, transmembrane region"/>
    <property type="match status" value="1"/>
</dbReference>
<dbReference type="Gene3D" id="1.20.58.340">
    <property type="entry name" value="Magnesium transport protein CorA, transmembrane region"/>
    <property type="match status" value="1"/>
</dbReference>
<evidence type="ECO:0000256" key="8">
    <source>
        <dbReference type="SAM" id="Phobius"/>
    </source>
</evidence>
<dbReference type="Pfam" id="PF01544">
    <property type="entry name" value="CorA"/>
    <property type="match status" value="1"/>
</dbReference>
<evidence type="ECO:0000256" key="7">
    <source>
        <dbReference type="ARBA" id="ARBA00023136"/>
    </source>
</evidence>
<gene>
    <name evidence="9" type="ORF">NG895_02480</name>
</gene>
<evidence type="ECO:0000256" key="1">
    <source>
        <dbReference type="ARBA" id="ARBA00004651"/>
    </source>
</evidence>
<evidence type="ECO:0000256" key="5">
    <source>
        <dbReference type="ARBA" id="ARBA00022692"/>
    </source>
</evidence>
<sequence>MNLRIFGISDSSTLQRLDETALSAAWQEDNQHRWIDIEAATQEELIELLAPLNLHEAIIKACLSSERGARFISHVSALYLEIPTHLGWNEPDKPYVSILCLNTTLITIHRDPLHTVEDIIRDLDVEIPLYARSSSALLYLFLVGIGRGNVDSALDVRAEAETLDQACHEHPELLDPRQISALRRKVSHCAAVHDDHIYTAGILQTVESEAFNVNQEAPHFRQLLKLAELSGRLIDGSESRVASLQRDYELSVQNSVDNRLQFLTVISAVFLPMTLITAIYGMNFNDLPAMGVPYGYIVVLVLLALSALATGAYLYWRGWFD</sequence>
<dbReference type="InterPro" id="IPR002523">
    <property type="entry name" value="MgTranspt_CorA/ZnTranspt_ZntB"/>
</dbReference>
<dbReference type="InterPro" id="IPR045863">
    <property type="entry name" value="CorA_TM1_TM2"/>
</dbReference>
<comment type="caution">
    <text evidence="9">The sequence shown here is derived from an EMBL/GenBank/DDBJ whole genome shotgun (WGS) entry which is preliminary data.</text>
</comment>
<dbReference type="AlphaFoldDB" id="A0A9X2JHC2"/>
<dbReference type="GO" id="GO:0015087">
    <property type="term" value="F:cobalt ion transmembrane transporter activity"/>
    <property type="evidence" value="ECO:0007669"/>
    <property type="project" value="TreeGrafter"/>
</dbReference>
<reference evidence="9" key="1">
    <citation type="submission" date="2022-06" db="EMBL/GenBank/DDBJ databases">
        <title>Aeoliella straminimaris, a novel planctomycete from sediments.</title>
        <authorList>
            <person name="Vitorino I.R."/>
            <person name="Lage O.M."/>
        </authorList>
    </citation>
    <scope>NUCLEOTIDE SEQUENCE</scope>
    <source>
        <strain evidence="9">ICT_H6.2</strain>
    </source>
</reference>
<keyword evidence="6 8" id="KW-1133">Transmembrane helix</keyword>
<dbReference type="GO" id="GO:0000287">
    <property type="term" value="F:magnesium ion binding"/>
    <property type="evidence" value="ECO:0007669"/>
    <property type="project" value="TreeGrafter"/>
</dbReference>
<keyword evidence="10" id="KW-1185">Reference proteome</keyword>
<comment type="subcellular location">
    <subcellularLocation>
        <location evidence="1">Cell membrane</location>
        <topology evidence="1">Multi-pass membrane protein</topology>
    </subcellularLocation>
</comment>
<proteinExistence type="inferred from homology"/>
<name>A0A9X2JHC2_9BACT</name>
<dbReference type="GO" id="GO:0015095">
    <property type="term" value="F:magnesium ion transmembrane transporter activity"/>
    <property type="evidence" value="ECO:0007669"/>
    <property type="project" value="TreeGrafter"/>
</dbReference>
<dbReference type="Proteomes" id="UP001155241">
    <property type="component" value="Unassembled WGS sequence"/>
</dbReference>
<dbReference type="PANTHER" id="PTHR46494">
    <property type="entry name" value="CORA FAMILY METAL ION TRANSPORTER (EUROFUNG)"/>
    <property type="match status" value="1"/>
</dbReference>
<dbReference type="PANTHER" id="PTHR46494:SF1">
    <property type="entry name" value="CORA FAMILY METAL ION TRANSPORTER (EUROFUNG)"/>
    <property type="match status" value="1"/>
</dbReference>
<dbReference type="GO" id="GO:0050897">
    <property type="term" value="F:cobalt ion binding"/>
    <property type="evidence" value="ECO:0007669"/>
    <property type="project" value="TreeGrafter"/>
</dbReference>
<dbReference type="SUPFAM" id="SSF143865">
    <property type="entry name" value="CorA soluble domain-like"/>
    <property type="match status" value="1"/>
</dbReference>
<keyword evidence="4" id="KW-1003">Cell membrane</keyword>
<feature type="transmembrane region" description="Helical" evidence="8">
    <location>
        <begin position="294"/>
        <end position="316"/>
    </location>
</feature>
<accession>A0A9X2JHC2</accession>
<evidence type="ECO:0000313" key="9">
    <source>
        <dbReference type="EMBL" id="MCO6042764.1"/>
    </source>
</evidence>
<dbReference type="GO" id="GO:0005886">
    <property type="term" value="C:plasma membrane"/>
    <property type="evidence" value="ECO:0007669"/>
    <property type="project" value="UniProtKB-SubCell"/>
</dbReference>
<evidence type="ECO:0000256" key="2">
    <source>
        <dbReference type="ARBA" id="ARBA00009765"/>
    </source>
</evidence>
<evidence type="ECO:0000313" key="10">
    <source>
        <dbReference type="Proteomes" id="UP001155241"/>
    </source>
</evidence>